<dbReference type="PANTHER" id="PTHR47738:SF2">
    <property type="entry name" value="PTS SYSTEM FRUCTOSE-LIKE EIIA COMPONENT"/>
    <property type="match status" value="1"/>
</dbReference>
<dbReference type="GO" id="GO:0016740">
    <property type="term" value="F:transferase activity"/>
    <property type="evidence" value="ECO:0007669"/>
    <property type="project" value="UniProtKB-KW"/>
</dbReference>
<comment type="caution">
    <text evidence="7">The sequence shown here is derived from an EMBL/GenBank/DDBJ whole genome shotgun (WGS) entry which is preliminary data.</text>
</comment>
<keyword evidence="5" id="KW-0598">Phosphotransferase system</keyword>
<dbReference type="Pfam" id="PF00359">
    <property type="entry name" value="PTS_EIIA_2"/>
    <property type="match status" value="1"/>
</dbReference>
<evidence type="ECO:0000256" key="3">
    <source>
        <dbReference type="ARBA" id="ARBA00022597"/>
    </source>
</evidence>
<dbReference type="InterPro" id="IPR051541">
    <property type="entry name" value="PTS_SugarTrans_NitroReg"/>
</dbReference>
<reference evidence="7 8" key="1">
    <citation type="submission" date="2021-06" db="EMBL/GenBank/DDBJ databases">
        <title>Enterococcus alishanensis sp. nov., a novel lactic acid bacterium isolated from fresh coffee beans.</title>
        <authorList>
            <person name="Chen Y.-S."/>
        </authorList>
    </citation>
    <scope>NUCLEOTIDE SEQUENCE [LARGE SCALE GENOMIC DNA]</scope>
    <source>
        <strain evidence="7 8">ALS3</strain>
    </source>
</reference>
<evidence type="ECO:0000313" key="7">
    <source>
        <dbReference type="EMBL" id="MBV7391885.1"/>
    </source>
</evidence>
<keyword evidence="8" id="KW-1185">Reference proteome</keyword>
<evidence type="ECO:0000256" key="2">
    <source>
        <dbReference type="ARBA" id="ARBA00022553"/>
    </source>
</evidence>
<evidence type="ECO:0000259" key="6">
    <source>
        <dbReference type="PROSITE" id="PS51094"/>
    </source>
</evidence>
<dbReference type="PROSITE" id="PS51094">
    <property type="entry name" value="PTS_EIIA_TYPE_2"/>
    <property type="match status" value="1"/>
</dbReference>
<keyword evidence="4 7" id="KW-0808">Transferase</keyword>
<evidence type="ECO:0000313" key="8">
    <source>
        <dbReference type="Proteomes" id="UP000774130"/>
    </source>
</evidence>
<gene>
    <name evidence="7" type="ORF">KUA55_14445</name>
</gene>
<dbReference type="NCBIfam" id="TIGR00848">
    <property type="entry name" value="fruA"/>
    <property type="match status" value="1"/>
</dbReference>
<feature type="domain" description="PTS EIIA type-2" evidence="6">
    <location>
        <begin position="1"/>
        <end position="143"/>
    </location>
</feature>
<name>A0ABS6TG59_9ENTE</name>
<dbReference type="Proteomes" id="UP000774130">
    <property type="component" value="Unassembled WGS sequence"/>
</dbReference>
<dbReference type="PANTHER" id="PTHR47738">
    <property type="entry name" value="PTS SYSTEM FRUCTOSE-LIKE EIIA COMPONENT-RELATED"/>
    <property type="match status" value="1"/>
</dbReference>
<dbReference type="EMBL" id="JAHUZB010000006">
    <property type="protein sequence ID" value="MBV7391885.1"/>
    <property type="molecule type" value="Genomic_DNA"/>
</dbReference>
<evidence type="ECO:0000256" key="5">
    <source>
        <dbReference type="ARBA" id="ARBA00022683"/>
    </source>
</evidence>
<keyword evidence="1" id="KW-0813">Transport</keyword>
<dbReference type="EC" id="2.7.1.202" evidence="7"/>
<keyword evidence="3" id="KW-0762">Sugar transport</keyword>
<dbReference type="RefSeq" id="WP_218327092.1">
    <property type="nucleotide sequence ID" value="NZ_JAHUZB010000006.1"/>
</dbReference>
<dbReference type="InterPro" id="IPR004715">
    <property type="entry name" value="PTS_IIA_fruc"/>
</dbReference>
<evidence type="ECO:0000256" key="4">
    <source>
        <dbReference type="ARBA" id="ARBA00022679"/>
    </source>
</evidence>
<dbReference type="CDD" id="cd00211">
    <property type="entry name" value="PTS_IIA_fru"/>
    <property type="match status" value="1"/>
</dbReference>
<accession>A0ABS6TG59</accession>
<keyword evidence="2" id="KW-0597">Phosphoprotein</keyword>
<evidence type="ECO:0000256" key="1">
    <source>
        <dbReference type="ARBA" id="ARBA00022448"/>
    </source>
</evidence>
<organism evidence="7 8">
    <name type="scientific">Enterococcus alishanensis</name>
    <dbReference type="NCBI Taxonomy" id="1303817"/>
    <lineage>
        <taxon>Bacteria</taxon>
        <taxon>Bacillati</taxon>
        <taxon>Bacillota</taxon>
        <taxon>Bacilli</taxon>
        <taxon>Lactobacillales</taxon>
        <taxon>Enterococcaceae</taxon>
        <taxon>Enterococcus</taxon>
    </lineage>
</organism>
<dbReference type="InterPro" id="IPR002178">
    <property type="entry name" value="PTS_EIIA_type-2_dom"/>
</dbReference>
<proteinExistence type="predicted"/>
<protein>
    <submittedName>
        <fullName evidence="7">Fructose PTS transporter subunit IIA</fullName>
        <ecNumber evidence="7">2.7.1.202</ecNumber>
    </submittedName>
</protein>
<sequence>MIDESLVVLDSPLDNKASIIEFLSEKAKRLNYLENKDNYLEAVNHREAEFSTAVGFDVSIPHGKSVEVRTPFVCFMRTKDQIQWDEDGNSVRLVFLLGVPEEQKSKLHLKILAEISRRLMDEQFRAELINGDKQSILALLNNIENNIIK</sequence>